<dbReference type="GO" id="GO:0022900">
    <property type="term" value="P:electron transport chain"/>
    <property type="evidence" value="ECO:0007669"/>
    <property type="project" value="InterPro"/>
</dbReference>
<dbReference type="InterPro" id="IPR002321">
    <property type="entry name" value="Cyt_c_II"/>
</dbReference>
<dbReference type="EMBL" id="CP042344">
    <property type="protein sequence ID" value="QEA13011.1"/>
    <property type="molecule type" value="Genomic_DNA"/>
</dbReference>
<dbReference type="InterPro" id="IPR010980">
    <property type="entry name" value="Cyt_c/b562"/>
</dbReference>
<keyword evidence="1" id="KW-0732">Signal</keyword>
<dbReference type="GO" id="GO:0020037">
    <property type="term" value="F:heme binding"/>
    <property type="evidence" value="ECO:0007669"/>
    <property type="project" value="InterPro"/>
</dbReference>
<dbReference type="PROSITE" id="PS51009">
    <property type="entry name" value="CYTCII"/>
    <property type="match status" value="1"/>
</dbReference>
<reference evidence="2 3" key="1">
    <citation type="submission" date="2019-07" db="EMBL/GenBank/DDBJ databases">
        <title>Complete genome sequence of Comamonas sp. NLF 7-7 isolated from livestock.</title>
        <authorList>
            <person name="Kim D.H."/>
            <person name="Kim J.G."/>
        </authorList>
    </citation>
    <scope>NUCLEOTIDE SEQUENCE [LARGE SCALE GENOMIC DNA]</scope>
    <source>
        <strain evidence="2 3">NLF 7-7</strain>
    </source>
</reference>
<dbReference type="RefSeq" id="WP_146912604.1">
    <property type="nucleotide sequence ID" value="NZ_CP042344.1"/>
</dbReference>
<keyword evidence="3" id="KW-1185">Reference proteome</keyword>
<dbReference type="KEGG" id="cof:FOZ74_08195"/>
<dbReference type="Gene3D" id="1.20.120.10">
    <property type="entry name" value="Cytochrome c/b562"/>
    <property type="match status" value="1"/>
</dbReference>
<evidence type="ECO:0000313" key="3">
    <source>
        <dbReference type="Proteomes" id="UP000321199"/>
    </source>
</evidence>
<evidence type="ECO:0000256" key="1">
    <source>
        <dbReference type="SAM" id="SignalP"/>
    </source>
</evidence>
<dbReference type="AlphaFoldDB" id="A0A5B8RU29"/>
<dbReference type="Proteomes" id="UP000321199">
    <property type="component" value="Chromosome"/>
</dbReference>
<dbReference type="GO" id="GO:0009055">
    <property type="term" value="F:electron transfer activity"/>
    <property type="evidence" value="ECO:0007669"/>
    <property type="project" value="InterPro"/>
</dbReference>
<sequence>MKLLRWCAVLALLGALALAAALGLAPRPTDAEPLHLRGAMQQMQTDTEAVAAGIQRQDWPAVARHAGRLAHHAEPPPAEKLRILGWLFTDAPAFRNHDLQVKAAAGRLQAAAQEHDGAAAASSYDKMQQSCDGCHIGFRAKFLAHFYGP</sequence>
<feature type="chain" id="PRO_5023013231" evidence="1">
    <location>
        <begin position="32"/>
        <end position="149"/>
    </location>
</feature>
<accession>A0A5B8RU29</accession>
<name>A0A5B8RU29_9BURK</name>
<gene>
    <name evidence="2" type="ORF">FOZ74_08195</name>
</gene>
<feature type="signal peptide" evidence="1">
    <location>
        <begin position="1"/>
        <end position="31"/>
    </location>
</feature>
<dbReference type="GO" id="GO:0005506">
    <property type="term" value="F:iron ion binding"/>
    <property type="evidence" value="ECO:0007669"/>
    <property type="project" value="InterPro"/>
</dbReference>
<organism evidence="2 3">
    <name type="scientific">Comamonas flocculans</name>
    <dbReference type="NCBI Taxonomy" id="2597701"/>
    <lineage>
        <taxon>Bacteria</taxon>
        <taxon>Pseudomonadati</taxon>
        <taxon>Pseudomonadota</taxon>
        <taxon>Betaproteobacteria</taxon>
        <taxon>Burkholderiales</taxon>
        <taxon>Comamonadaceae</taxon>
        <taxon>Comamonas</taxon>
    </lineage>
</organism>
<protein>
    <submittedName>
        <fullName evidence="2">Cytochrome C</fullName>
    </submittedName>
</protein>
<dbReference type="Pfam" id="PF01322">
    <property type="entry name" value="Cytochrom_C_2"/>
    <property type="match status" value="1"/>
</dbReference>
<evidence type="ECO:0000313" key="2">
    <source>
        <dbReference type="EMBL" id="QEA13011.1"/>
    </source>
</evidence>
<dbReference type="SUPFAM" id="SSF47175">
    <property type="entry name" value="Cytochromes"/>
    <property type="match status" value="1"/>
</dbReference>
<dbReference type="OrthoDB" id="1430833at2"/>
<proteinExistence type="predicted"/>